<dbReference type="EMBL" id="JACGXL010000001">
    <property type="protein sequence ID" value="MBA8886087.1"/>
    <property type="molecule type" value="Genomic_DNA"/>
</dbReference>
<protein>
    <submittedName>
        <fullName evidence="2">Uncharacterized protein</fullName>
    </submittedName>
</protein>
<name>A0A839EP69_9GAMM</name>
<dbReference type="AlphaFoldDB" id="A0A839EP69"/>
<organism evidence="2 3">
    <name type="scientific">Dokdonella fugitiva</name>
    <dbReference type="NCBI Taxonomy" id="328517"/>
    <lineage>
        <taxon>Bacteria</taxon>
        <taxon>Pseudomonadati</taxon>
        <taxon>Pseudomonadota</taxon>
        <taxon>Gammaproteobacteria</taxon>
        <taxon>Lysobacterales</taxon>
        <taxon>Rhodanobacteraceae</taxon>
        <taxon>Dokdonella</taxon>
    </lineage>
</organism>
<accession>A0A839EP69</accession>
<keyword evidence="3" id="KW-1185">Reference proteome</keyword>
<evidence type="ECO:0000313" key="2">
    <source>
        <dbReference type="EMBL" id="MBA8886087.1"/>
    </source>
</evidence>
<feature type="region of interest" description="Disordered" evidence="1">
    <location>
        <begin position="1"/>
        <end position="90"/>
    </location>
</feature>
<evidence type="ECO:0000256" key="1">
    <source>
        <dbReference type="SAM" id="MobiDB-lite"/>
    </source>
</evidence>
<comment type="caution">
    <text evidence="2">The sequence shown here is derived from an EMBL/GenBank/DDBJ whole genome shotgun (WGS) entry which is preliminary data.</text>
</comment>
<proteinExistence type="predicted"/>
<gene>
    <name evidence="2" type="ORF">FHW12_000278</name>
</gene>
<evidence type="ECO:0000313" key="3">
    <source>
        <dbReference type="Proteomes" id="UP000550401"/>
    </source>
</evidence>
<feature type="compositionally biased region" description="Basic and acidic residues" evidence="1">
    <location>
        <begin position="20"/>
        <end position="71"/>
    </location>
</feature>
<sequence>MRTRSESRTNIAAPGFRLAVARERRAGPPSPARRDSLGLPRPVDDEWQRVQERIDGIVRRHDDDGDREPRRHERARTHGARAGTNEGESR</sequence>
<dbReference type="RefSeq" id="WP_182529198.1">
    <property type="nucleotide sequence ID" value="NZ_JACGXL010000001.1"/>
</dbReference>
<dbReference type="Proteomes" id="UP000550401">
    <property type="component" value="Unassembled WGS sequence"/>
</dbReference>
<reference evidence="2 3" key="1">
    <citation type="submission" date="2020-07" db="EMBL/GenBank/DDBJ databases">
        <title>Genomic Encyclopedia of Type Strains, Phase IV (KMG-V): Genome sequencing to study the core and pangenomes of soil and plant-associated prokaryotes.</title>
        <authorList>
            <person name="Whitman W."/>
        </authorList>
    </citation>
    <scope>NUCLEOTIDE SEQUENCE [LARGE SCALE GENOMIC DNA]</scope>
    <source>
        <strain evidence="2 3">RH2WT43</strain>
    </source>
</reference>